<proteinExistence type="inferred from homology"/>
<sequence>MFALVDGNNFYCSCERVFQPRLQGRPLVVLSNNDGCAIARSEEAKALGIAMGAPYFQIKHLEKTAGLTALSTNFTLYGDMSNRMMEVAALLGPEQEIYSIDECFIGLHGIAADTLTARAWRTHRQIAQWTGIPNCIGIGPTKTLAKLANHIAKTADRKPKPYPHILAKVCNFAAMNEQQKAYLFAKTAIGDVWGIGRRIARQLQTEGVCSIADFLQLNAATVRKRWSVVLETTWHELHGQPCLQLDNQPGPKQQIAFTRSFGQPVTSQAELASAITTFATRAAHKLRQQHSQTSQVVVFARTSPFRQGDTPYARTIVTPLLSPTNDTRAIVGAALVALQQLYRPHIRYCKAGVLLLGLTERYASQSAPQMELEWEAPLESTSQKARQQRLMTALDAMANRFGHGTVVLGPQLSANQQWPMRQARQSPCYTTRLSDIPLAIM</sequence>
<evidence type="ECO:0000256" key="2">
    <source>
        <dbReference type="ARBA" id="ARBA00022763"/>
    </source>
</evidence>
<gene>
    <name evidence="7" type="ORF">E9531_16940</name>
</gene>
<feature type="domain" description="UmuC" evidence="6">
    <location>
        <begin position="2"/>
        <end position="196"/>
    </location>
</feature>
<organism evidence="7 8">
    <name type="scientific">Lampropedia puyangensis</name>
    <dbReference type="NCBI Taxonomy" id="1330072"/>
    <lineage>
        <taxon>Bacteria</taxon>
        <taxon>Pseudomonadati</taxon>
        <taxon>Pseudomonadota</taxon>
        <taxon>Betaproteobacteria</taxon>
        <taxon>Burkholderiales</taxon>
        <taxon>Comamonadaceae</taxon>
        <taxon>Lampropedia</taxon>
    </lineage>
</organism>
<dbReference type="GO" id="GO:0003684">
    <property type="term" value="F:damaged DNA binding"/>
    <property type="evidence" value="ECO:0007669"/>
    <property type="project" value="InterPro"/>
</dbReference>
<dbReference type="Proteomes" id="UP000308917">
    <property type="component" value="Unassembled WGS sequence"/>
</dbReference>
<dbReference type="AlphaFoldDB" id="A0A4S8EMQ2"/>
<dbReference type="OrthoDB" id="9808813at2"/>
<comment type="caution">
    <text evidence="7">The sequence shown here is derived from an EMBL/GenBank/DDBJ whole genome shotgun (WGS) entry which is preliminary data.</text>
</comment>
<dbReference type="CDD" id="cd01700">
    <property type="entry name" value="PolY_Pol_V_umuC"/>
    <property type="match status" value="1"/>
</dbReference>
<evidence type="ECO:0000256" key="3">
    <source>
        <dbReference type="ARBA" id="ARBA00023199"/>
    </source>
</evidence>
<dbReference type="Gene3D" id="3.30.70.270">
    <property type="match status" value="1"/>
</dbReference>
<dbReference type="Pfam" id="PF11799">
    <property type="entry name" value="IMS_C"/>
    <property type="match status" value="1"/>
</dbReference>
<keyword evidence="3" id="KW-0741">SOS mutagenesis</keyword>
<keyword evidence="5" id="KW-0742">SOS response</keyword>
<dbReference type="GO" id="GO:0042276">
    <property type="term" value="P:error-prone translesion synthesis"/>
    <property type="evidence" value="ECO:0007669"/>
    <property type="project" value="TreeGrafter"/>
</dbReference>
<dbReference type="InterPro" id="IPR043502">
    <property type="entry name" value="DNA/RNA_pol_sf"/>
</dbReference>
<dbReference type="InterPro" id="IPR017961">
    <property type="entry name" value="DNA_pol_Y-fam_little_finger"/>
</dbReference>
<dbReference type="InterPro" id="IPR025188">
    <property type="entry name" value="DUF4113"/>
</dbReference>
<dbReference type="GO" id="GO:0003887">
    <property type="term" value="F:DNA-directed DNA polymerase activity"/>
    <property type="evidence" value="ECO:0007669"/>
    <property type="project" value="TreeGrafter"/>
</dbReference>
<dbReference type="GO" id="GO:0009432">
    <property type="term" value="P:SOS response"/>
    <property type="evidence" value="ECO:0007669"/>
    <property type="project" value="UniProtKB-KW"/>
</dbReference>
<evidence type="ECO:0000256" key="5">
    <source>
        <dbReference type="ARBA" id="ARBA00023236"/>
    </source>
</evidence>
<keyword evidence="4" id="KW-0234">DNA repair</keyword>
<dbReference type="EMBL" id="STFG01000038">
    <property type="protein sequence ID" value="THT95967.1"/>
    <property type="molecule type" value="Genomic_DNA"/>
</dbReference>
<reference evidence="7 8" key="1">
    <citation type="journal article" date="2015" name="Antonie Van Leeuwenhoek">
        <title>Lampropedia puyangensis sp. nov., isolated from symptomatic bark of Populus ? euramericana canker and emended description of Lampropedia hyalina (Ehrenberg 1832) Lee et al. 2004.</title>
        <authorList>
            <person name="Li Y."/>
            <person name="Wang T."/>
            <person name="Piao C.G."/>
            <person name="Wang L.F."/>
            <person name="Tian G.Z."/>
            <person name="Zhu T.H."/>
            <person name="Guo M.W."/>
        </authorList>
    </citation>
    <scope>NUCLEOTIDE SEQUENCE [LARGE SCALE GENOMIC DNA]</scope>
    <source>
        <strain evidence="7 8">2-bin</strain>
    </source>
</reference>
<dbReference type="GO" id="GO:0005829">
    <property type="term" value="C:cytosol"/>
    <property type="evidence" value="ECO:0007669"/>
    <property type="project" value="TreeGrafter"/>
</dbReference>
<dbReference type="PANTHER" id="PTHR11076">
    <property type="entry name" value="DNA REPAIR POLYMERASE UMUC / TRANSFERASE FAMILY MEMBER"/>
    <property type="match status" value="1"/>
</dbReference>
<dbReference type="PROSITE" id="PS50173">
    <property type="entry name" value="UMUC"/>
    <property type="match status" value="1"/>
</dbReference>
<evidence type="ECO:0000313" key="7">
    <source>
        <dbReference type="EMBL" id="THT95967.1"/>
    </source>
</evidence>
<evidence type="ECO:0000313" key="8">
    <source>
        <dbReference type="Proteomes" id="UP000308917"/>
    </source>
</evidence>
<keyword evidence="2" id="KW-0227">DNA damage</keyword>
<evidence type="ECO:0000259" key="6">
    <source>
        <dbReference type="PROSITE" id="PS50173"/>
    </source>
</evidence>
<dbReference type="InterPro" id="IPR043128">
    <property type="entry name" value="Rev_trsase/Diguanyl_cyclase"/>
</dbReference>
<keyword evidence="8" id="KW-1185">Reference proteome</keyword>
<evidence type="ECO:0000256" key="4">
    <source>
        <dbReference type="ARBA" id="ARBA00023204"/>
    </source>
</evidence>
<dbReference type="InterPro" id="IPR050116">
    <property type="entry name" value="DNA_polymerase-Y"/>
</dbReference>
<dbReference type="PANTHER" id="PTHR11076:SF34">
    <property type="entry name" value="PROTEIN UMUC"/>
    <property type="match status" value="1"/>
</dbReference>
<dbReference type="Pfam" id="PF00817">
    <property type="entry name" value="IMS"/>
    <property type="match status" value="1"/>
</dbReference>
<dbReference type="RefSeq" id="WP_136574956.1">
    <property type="nucleotide sequence ID" value="NZ_STFG01000038.1"/>
</dbReference>
<protein>
    <submittedName>
        <fullName evidence="7">Y-family DNA polymerase</fullName>
    </submittedName>
</protein>
<comment type="similarity">
    <text evidence="1">Belongs to the DNA polymerase type-Y family.</text>
</comment>
<name>A0A4S8EMQ2_9BURK</name>
<evidence type="ECO:0000256" key="1">
    <source>
        <dbReference type="ARBA" id="ARBA00010945"/>
    </source>
</evidence>
<dbReference type="InterPro" id="IPR001126">
    <property type="entry name" value="UmuC"/>
</dbReference>
<dbReference type="Pfam" id="PF13438">
    <property type="entry name" value="DUF4113"/>
    <property type="match status" value="1"/>
</dbReference>
<accession>A0A4S8EMQ2</accession>
<dbReference type="GO" id="GO:0006281">
    <property type="term" value="P:DNA repair"/>
    <property type="evidence" value="ECO:0007669"/>
    <property type="project" value="UniProtKB-KW"/>
</dbReference>
<dbReference type="SUPFAM" id="SSF56672">
    <property type="entry name" value="DNA/RNA polymerases"/>
    <property type="match status" value="1"/>
</dbReference>
<dbReference type="Gene3D" id="3.40.1170.60">
    <property type="match status" value="1"/>
</dbReference>